<dbReference type="AlphaFoldDB" id="A0A2S6GY36"/>
<feature type="compositionally biased region" description="Basic and acidic residues" evidence="1">
    <location>
        <begin position="131"/>
        <end position="141"/>
    </location>
</feature>
<protein>
    <submittedName>
        <fullName evidence="2">Uncharacterized protein</fullName>
    </submittedName>
</protein>
<keyword evidence="3" id="KW-1185">Reference proteome</keyword>
<evidence type="ECO:0000256" key="1">
    <source>
        <dbReference type="SAM" id="MobiDB-lite"/>
    </source>
</evidence>
<proteinExistence type="predicted"/>
<accession>A0A2S6GY36</accession>
<reference evidence="2 3" key="1">
    <citation type="submission" date="2018-02" db="EMBL/GenBank/DDBJ databases">
        <title>Genomic Encyclopedia of Archaeal and Bacterial Type Strains, Phase II (KMG-II): from individual species to whole genera.</title>
        <authorList>
            <person name="Goeker M."/>
        </authorList>
    </citation>
    <scope>NUCLEOTIDE SEQUENCE [LARGE SCALE GENOMIC DNA]</scope>
    <source>
        <strain evidence="2 3">YU 961-1</strain>
    </source>
</reference>
<feature type="region of interest" description="Disordered" evidence="1">
    <location>
        <begin position="131"/>
        <end position="169"/>
    </location>
</feature>
<evidence type="ECO:0000313" key="2">
    <source>
        <dbReference type="EMBL" id="PPK70139.1"/>
    </source>
</evidence>
<sequence>MDDLRYVRFQAAVGTPRGRFPGVFGLVNGLAREGRLTAEQEAFRRANNDWFEANFTNPSTVDPTVYDQDLHPGATAWFESSAAHLVERVTGYLSILDAHGVGWVRLESADPGRVIYEDTEQVVVVAHPHNHLQDHLDRPHAEALPPGGSPSSRLSPQVGGVEEVSESCG</sequence>
<dbReference type="EMBL" id="PTIX01000002">
    <property type="protein sequence ID" value="PPK70139.1"/>
    <property type="molecule type" value="Genomic_DNA"/>
</dbReference>
<feature type="compositionally biased region" description="Low complexity" evidence="1">
    <location>
        <begin position="144"/>
        <end position="156"/>
    </location>
</feature>
<comment type="caution">
    <text evidence="2">The sequence shown here is derived from an EMBL/GenBank/DDBJ whole genome shotgun (WGS) entry which is preliminary data.</text>
</comment>
<name>A0A2S6GY36_9PSEU</name>
<organism evidence="2 3">
    <name type="scientific">Actinokineospora auranticolor</name>
    <dbReference type="NCBI Taxonomy" id="155976"/>
    <lineage>
        <taxon>Bacteria</taxon>
        <taxon>Bacillati</taxon>
        <taxon>Actinomycetota</taxon>
        <taxon>Actinomycetes</taxon>
        <taxon>Pseudonocardiales</taxon>
        <taxon>Pseudonocardiaceae</taxon>
        <taxon>Actinokineospora</taxon>
    </lineage>
</organism>
<gene>
    <name evidence="2" type="ORF">CLV40_10249</name>
</gene>
<dbReference type="RefSeq" id="WP_245931029.1">
    <property type="nucleotide sequence ID" value="NZ_CP154825.1"/>
</dbReference>
<evidence type="ECO:0000313" key="3">
    <source>
        <dbReference type="Proteomes" id="UP000239203"/>
    </source>
</evidence>
<dbReference type="Proteomes" id="UP000239203">
    <property type="component" value="Unassembled WGS sequence"/>
</dbReference>